<keyword evidence="2" id="KW-1185">Reference proteome</keyword>
<accession>A0A7G5E3A0</accession>
<dbReference type="Proteomes" id="UP000515450">
    <property type="component" value="Chromosome"/>
</dbReference>
<protein>
    <submittedName>
        <fullName evidence="1">Uncharacterized protein</fullName>
    </submittedName>
</protein>
<gene>
    <name evidence="1" type="ORF">HS960_12790</name>
</gene>
<evidence type="ECO:0000313" key="1">
    <source>
        <dbReference type="EMBL" id="QMV68475.1"/>
    </source>
</evidence>
<sequence>MLQSRGFLACIFIVSPFGLIAQTVSQDTMKSFRIDEVEISSKYYKRYNPKQLSEALRLEASLLNIPQHIQVVNSEIFRDQVVLNLNESATRNSSGTFREELHNGISPDIYSRGGYISAQRNGVDMRPLGKGPKYHFFQ</sequence>
<proteinExistence type="predicted"/>
<dbReference type="RefSeq" id="WP_153846136.1">
    <property type="nucleotide sequence ID" value="NZ_CP058555.1"/>
</dbReference>
<evidence type="ECO:0000313" key="2">
    <source>
        <dbReference type="Proteomes" id="UP000515450"/>
    </source>
</evidence>
<name>A0A7G5E3A0_9SPHI</name>
<dbReference type="EMBL" id="CP058555">
    <property type="protein sequence ID" value="QMV68475.1"/>
    <property type="molecule type" value="Genomic_DNA"/>
</dbReference>
<reference evidence="1 2" key="1">
    <citation type="journal article" date="2020" name="G3 (Bethesda)">
        <title>CeMbio - The Caenorhabditis elegans Microbiome Resource.</title>
        <authorList>
            <person name="Dirksen P."/>
            <person name="Assie A."/>
            <person name="Zimmermann J."/>
            <person name="Zhang F."/>
            <person name="Tietje A.M."/>
            <person name="Marsh S.A."/>
            <person name="Felix M.A."/>
            <person name="Shapira M."/>
            <person name="Kaleta C."/>
            <person name="Schulenburg H."/>
            <person name="Samuel B."/>
        </authorList>
    </citation>
    <scope>NUCLEOTIDE SEQUENCE [LARGE SCALE GENOMIC DNA]</scope>
    <source>
        <strain evidence="1 2">BIGb0170</strain>
    </source>
</reference>
<dbReference type="AlphaFoldDB" id="A0A7G5E3A0"/>
<organism evidence="1 2">
    <name type="scientific">Sphingobacterium paramultivorum</name>
    <dbReference type="NCBI Taxonomy" id="2886510"/>
    <lineage>
        <taxon>Bacteria</taxon>
        <taxon>Pseudomonadati</taxon>
        <taxon>Bacteroidota</taxon>
        <taxon>Sphingobacteriia</taxon>
        <taxon>Sphingobacteriales</taxon>
        <taxon>Sphingobacteriaceae</taxon>
        <taxon>Sphingobacterium</taxon>
    </lineage>
</organism>